<protein>
    <submittedName>
        <fullName evidence="2">Transposase</fullName>
    </submittedName>
</protein>
<dbReference type="InterPro" id="IPR052715">
    <property type="entry name" value="RAYT_transposase"/>
</dbReference>
<accession>A0ABS5S445</accession>
<dbReference type="Proteomes" id="UP001297092">
    <property type="component" value="Unassembled WGS sequence"/>
</dbReference>
<dbReference type="RefSeq" id="WP_214112860.1">
    <property type="nucleotide sequence ID" value="NZ_JAHCTB010000003.1"/>
</dbReference>
<dbReference type="NCBIfam" id="NF047646">
    <property type="entry name" value="REP_Tyr_transpos"/>
    <property type="match status" value="1"/>
</dbReference>
<dbReference type="SMART" id="SM01321">
    <property type="entry name" value="Y1_Tnp"/>
    <property type="match status" value="1"/>
</dbReference>
<dbReference type="InterPro" id="IPR036515">
    <property type="entry name" value="Transposase_17_sf"/>
</dbReference>
<feature type="domain" description="Transposase IS200-like" evidence="1">
    <location>
        <begin position="9"/>
        <end position="149"/>
    </location>
</feature>
<evidence type="ECO:0000313" key="3">
    <source>
        <dbReference type="Proteomes" id="UP001297092"/>
    </source>
</evidence>
<dbReference type="Pfam" id="PF01797">
    <property type="entry name" value="Y1_Tnp"/>
    <property type="match status" value="1"/>
</dbReference>
<dbReference type="InterPro" id="IPR002686">
    <property type="entry name" value="Transposase_17"/>
</dbReference>
<name>A0ABS5S445_9FLAO</name>
<organism evidence="2 3">
    <name type="scientific">Aequorivita echinoideorum</name>
    <dbReference type="NCBI Taxonomy" id="1549647"/>
    <lineage>
        <taxon>Bacteria</taxon>
        <taxon>Pseudomonadati</taxon>
        <taxon>Bacteroidota</taxon>
        <taxon>Flavobacteriia</taxon>
        <taxon>Flavobacteriales</taxon>
        <taxon>Flavobacteriaceae</taxon>
        <taxon>Aequorivita</taxon>
    </lineage>
</organism>
<comment type="caution">
    <text evidence="2">The sequence shown here is derived from an EMBL/GenBank/DDBJ whole genome shotgun (WGS) entry which is preliminary data.</text>
</comment>
<evidence type="ECO:0000259" key="1">
    <source>
        <dbReference type="SMART" id="SM01321"/>
    </source>
</evidence>
<keyword evidence="3" id="KW-1185">Reference proteome</keyword>
<dbReference type="PANTHER" id="PTHR36966:SF1">
    <property type="entry name" value="REP-ASSOCIATED TYROSINE TRANSPOSASE"/>
    <property type="match status" value="1"/>
</dbReference>
<reference evidence="2 3" key="1">
    <citation type="submission" date="2021-05" db="EMBL/GenBank/DDBJ databases">
        <title>Aequorivita echinoideorum JCM 30378 genome.</title>
        <authorList>
            <person name="Zhang H."/>
            <person name="Li C."/>
        </authorList>
    </citation>
    <scope>NUCLEOTIDE SEQUENCE [LARGE SCALE GENOMIC DNA]</scope>
    <source>
        <strain evidence="2 3">JCM30378</strain>
    </source>
</reference>
<proteinExistence type="predicted"/>
<dbReference type="Gene3D" id="3.30.70.1290">
    <property type="entry name" value="Transposase IS200-like"/>
    <property type="match status" value="1"/>
</dbReference>
<dbReference type="EMBL" id="JAHCTB010000003">
    <property type="protein sequence ID" value="MBT0607976.1"/>
    <property type="molecule type" value="Genomic_DNA"/>
</dbReference>
<gene>
    <name evidence="2" type="ORF">KIV10_07260</name>
</gene>
<evidence type="ECO:0000313" key="2">
    <source>
        <dbReference type="EMBL" id="MBT0607976.1"/>
    </source>
</evidence>
<sequence length="190" mass="22108">MSRNYKFHNPEGLYFVSFAVVEWLDVFTRVEYKNILLNSLSFCQKEKGMEIIAWCIMTNHVHLIFRSINGERPELLLGDFKRFTSKALVKAISENPRESRKEFLLARFSNAGEKTSNVSKYQFWRHDNKPIELWSNKLIQEKINYIHNNPVEAGVVYKPSDYLYSSALDYSDEKGLLGGIVVFQNLGQSN</sequence>
<dbReference type="PANTHER" id="PTHR36966">
    <property type="entry name" value="REP-ASSOCIATED TYROSINE TRANSPOSASE"/>
    <property type="match status" value="1"/>
</dbReference>
<dbReference type="SUPFAM" id="SSF143422">
    <property type="entry name" value="Transposase IS200-like"/>
    <property type="match status" value="1"/>
</dbReference>